<sequence length="39" mass="4232">QTNSKQGSTNFVIKDAKNDTELAAKNLTASTLPQQILEL</sequence>
<evidence type="ECO:0000313" key="1">
    <source>
        <dbReference type="EMBL" id="EHJ08748.1"/>
    </source>
</evidence>
<gene>
    <name evidence="1" type="ORF">SS7213T_02523</name>
</gene>
<keyword evidence="2" id="KW-1185">Reference proteome</keyword>
<reference evidence="1 2" key="1">
    <citation type="journal article" date="2012" name="BMC Genomics">
        <title>Comparative genomic analysis of the genus Staphylococcus including Staphylococcus aureus and its newly described sister species Staphylococcus simiae.</title>
        <authorList>
            <person name="Suzuki H."/>
            <person name="Lefebure T."/>
            <person name="Pavinski Bitar P."/>
            <person name="Stanhope M.J."/>
        </authorList>
    </citation>
    <scope>NUCLEOTIDE SEQUENCE [LARGE SCALE GENOMIC DNA]</scope>
    <source>
        <strain evidence="1 2">CCM 7213</strain>
    </source>
</reference>
<comment type="caution">
    <text evidence="1">The sequence shown here is derived from an EMBL/GenBank/DDBJ whole genome shotgun (WGS) entry which is preliminary data.</text>
</comment>
<protein>
    <submittedName>
        <fullName evidence="1">Uncharacterized protein</fullName>
    </submittedName>
</protein>
<organism evidence="1 2">
    <name type="scientific">Staphylococcus simiae CCM 7213 = CCUG 51256</name>
    <dbReference type="NCBI Taxonomy" id="911238"/>
    <lineage>
        <taxon>Bacteria</taxon>
        <taxon>Bacillati</taxon>
        <taxon>Bacillota</taxon>
        <taxon>Bacilli</taxon>
        <taxon>Bacillales</taxon>
        <taxon>Staphylococcaceae</taxon>
        <taxon>Staphylococcus</taxon>
    </lineage>
</organism>
<proteinExistence type="predicted"/>
<dbReference type="EMBL" id="AEUN01000079">
    <property type="protein sequence ID" value="EHJ08748.1"/>
    <property type="molecule type" value="Genomic_DNA"/>
</dbReference>
<dbReference type="Proteomes" id="UP000005413">
    <property type="component" value="Unassembled WGS sequence"/>
</dbReference>
<feature type="non-terminal residue" evidence="1">
    <location>
        <position position="1"/>
    </location>
</feature>
<dbReference type="AlphaFoldDB" id="G5JGD8"/>
<evidence type="ECO:0000313" key="2">
    <source>
        <dbReference type="Proteomes" id="UP000005413"/>
    </source>
</evidence>
<name>G5JGD8_9STAP</name>
<accession>G5JGD8</accession>
<feature type="non-terminal residue" evidence="1">
    <location>
        <position position="39"/>
    </location>
</feature>